<proteinExistence type="predicted"/>
<dbReference type="EMBL" id="CAJPDS010000153">
    <property type="protein sequence ID" value="CAF9940401.1"/>
    <property type="molecule type" value="Genomic_DNA"/>
</dbReference>
<reference evidence="4" key="1">
    <citation type="submission" date="2021-03" db="EMBL/GenBank/DDBJ databases">
        <authorList>
            <person name="Tagirdzhanova G."/>
        </authorList>
    </citation>
    <scope>NUCLEOTIDE SEQUENCE</scope>
</reference>
<keyword evidence="1" id="KW-0175">Coiled coil</keyword>
<keyword evidence="3" id="KW-0812">Transmembrane</keyword>
<keyword evidence="5" id="KW-1185">Reference proteome</keyword>
<evidence type="ECO:0000256" key="1">
    <source>
        <dbReference type="SAM" id="Coils"/>
    </source>
</evidence>
<gene>
    <name evidence="4" type="ORF">HETSPECPRED_002404</name>
</gene>
<evidence type="ECO:0000313" key="5">
    <source>
        <dbReference type="Proteomes" id="UP000664521"/>
    </source>
</evidence>
<keyword evidence="3" id="KW-0472">Membrane</keyword>
<feature type="transmembrane region" description="Helical" evidence="3">
    <location>
        <begin position="36"/>
        <end position="54"/>
    </location>
</feature>
<evidence type="ECO:0000256" key="2">
    <source>
        <dbReference type="SAM" id="MobiDB-lite"/>
    </source>
</evidence>
<evidence type="ECO:0000256" key="3">
    <source>
        <dbReference type="SAM" id="Phobius"/>
    </source>
</evidence>
<feature type="compositionally biased region" description="Acidic residues" evidence="2">
    <location>
        <begin position="198"/>
        <end position="234"/>
    </location>
</feature>
<feature type="coiled-coil region" evidence="1">
    <location>
        <begin position="55"/>
        <end position="96"/>
    </location>
</feature>
<accession>A0A8H3J447</accession>
<dbReference type="Proteomes" id="UP000664521">
    <property type="component" value="Unassembled WGS sequence"/>
</dbReference>
<name>A0A8H3J447_9LECA</name>
<protein>
    <submittedName>
        <fullName evidence="4">Uncharacterized protein</fullName>
    </submittedName>
</protein>
<comment type="caution">
    <text evidence="4">The sequence shown here is derived from an EMBL/GenBank/DDBJ whole genome shotgun (WGS) entry which is preliminary data.</text>
</comment>
<organism evidence="4 5">
    <name type="scientific">Heterodermia speciosa</name>
    <dbReference type="NCBI Taxonomy" id="116794"/>
    <lineage>
        <taxon>Eukaryota</taxon>
        <taxon>Fungi</taxon>
        <taxon>Dikarya</taxon>
        <taxon>Ascomycota</taxon>
        <taxon>Pezizomycotina</taxon>
        <taxon>Lecanoromycetes</taxon>
        <taxon>OSLEUM clade</taxon>
        <taxon>Lecanoromycetidae</taxon>
        <taxon>Caliciales</taxon>
        <taxon>Physciaceae</taxon>
        <taxon>Heterodermia</taxon>
    </lineage>
</organism>
<sequence length="377" mass="42583">MYPTTTITNMHPTTTTAAAVQFLQKHISPSITSSKIFSVLTYIILALLSIHIYLSERDRKLVKSLQAENAELKDELADSDELVEELDDQIEEMEFRIGMADLMADLNAGALRMNQQYTSELRDRCSDLAEMIAEVQMEKDEMEFRVGMAELMADLNIGALRMNQRYTSELRDRCLDLSETIAEIQMEKAEQALYLADDEADENCEESDEDPEFENEDTASELESADVPELEGEESTCPTYSDSTTLFLKALIQNHLLFGKPLSPTGSCAQFDALFHTDDKLLSLYLYYYLAFNRELAAIFEGADQSTEVMDMGLEYVIRGDLSSEHLLPEEEELLNGVLGIDHDLRSLWLECYGVFEGIVPGERPVYGCKAAVEKEE</sequence>
<dbReference type="AlphaFoldDB" id="A0A8H3J447"/>
<evidence type="ECO:0000313" key="4">
    <source>
        <dbReference type="EMBL" id="CAF9940401.1"/>
    </source>
</evidence>
<feature type="region of interest" description="Disordered" evidence="2">
    <location>
        <begin position="198"/>
        <end position="238"/>
    </location>
</feature>
<keyword evidence="3" id="KW-1133">Transmembrane helix</keyword>